<dbReference type="EC" id="5.3.1.9" evidence="8"/>
<dbReference type="GO" id="GO:0004347">
    <property type="term" value="F:glucose-6-phosphate isomerase activity"/>
    <property type="evidence" value="ECO:0007669"/>
    <property type="project" value="UniProtKB-UniRule"/>
</dbReference>
<evidence type="ECO:0000256" key="7">
    <source>
        <dbReference type="ARBA" id="ARBA00029321"/>
    </source>
</evidence>
<dbReference type="PROSITE" id="PS00174">
    <property type="entry name" value="P_GLUCOSE_ISOMERASE_2"/>
    <property type="match status" value="1"/>
</dbReference>
<dbReference type="Proteomes" id="UP000076567">
    <property type="component" value="Unassembled WGS sequence"/>
</dbReference>
<comment type="catalytic activity">
    <reaction evidence="7 8 9">
        <text>alpha-D-glucose 6-phosphate = beta-D-fructose 6-phosphate</text>
        <dbReference type="Rhea" id="RHEA:11816"/>
        <dbReference type="ChEBI" id="CHEBI:57634"/>
        <dbReference type="ChEBI" id="CHEBI:58225"/>
        <dbReference type="EC" id="5.3.1.9"/>
    </reaction>
</comment>
<feature type="active site" evidence="8">
    <location>
        <position position="426"/>
    </location>
</feature>
<gene>
    <name evidence="8" type="primary">pgi</name>
    <name evidence="10" type="ORF">AWM68_18130</name>
</gene>
<dbReference type="AlphaFoldDB" id="A0A165NU80"/>
<dbReference type="HAMAP" id="MF_00473">
    <property type="entry name" value="G6P_isomerase"/>
    <property type="match status" value="1"/>
</dbReference>
<dbReference type="FunFam" id="3.40.50.10490:FF:000016">
    <property type="entry name" value="Glucose-6-phosphate isomerase"/>
    <property type="match status" value="1"/>
</dbReference>
<dbReference type="UniPathway" id="UPA00138"/>
<comment type="pathway">
    <text evidence="1 8 9">Carbohydrate degradation; glycolysis; D-glyceraldehyde 3-phosphate and glycerone phosphate from D-glucose: step 2/4.</text>
</comment>
<dbReference type="GO" id="GO:0051156">
    <property type="term" value="P:glucose 6-phosphate metabolic process"/>
    <property type="evidence" value="ECO:0007669"/>
    <property type="project" value="TreeGrafter"/>
</dbReference>
<dbReference type="PANTHER" id="PTHR11469:SF1">
    <property type="entry name" value="GLUCOSE-6-PHOSPHATE ISOMERASE"/>
    <property type="match status" value="1"/>
</dbReference>
<evidence type="ECO:0000256" key="9">
    <source>
        <dbReference type="RuleBase" id="RU000612"/>
    </source>
</evidence>
<comment type="caution">
    <text evidence="10">The sequence shown here is derived from an EMBL/GenBank/DDBJ whole genome shotgun (WGS) entry which is preliminary data.</text>
</comment>
<dbReference type="FunFam" id="3.40.50.10490:FF:000015">
    <property type="entry name" value="Glucose-6-phosphate isomerase"/>
    <property type="match status" value="1"/>
</dbReference>
<dbReference type="NCBIfam" id="NF010697">
    <property type="entry name" value="PRK14097.1"/>
    <property type="match status" value="1"/>
</dbReference>
<dbReference type="InterPro" id="IPR035476">
    <property type="entry name" value="SIS_PGI_1"/>
</dbReference>
<dbReference type="GO" id="GO:0006096">
    <property type="term" value="P:glycolytic process"/>
    <property type="evidence" value="ECO:0007669"/>
    <property type="project" value="UniProtKB-UniRule"/>
</dbReference>
<organism evidence="10 11">
    <name type="scientific">Fictibacillus phosphorivorans</name>
    <dbReference type="NCBI Taxonomy" id="1221500"/>
    <lineage>
        <taxon>Bacteria</taxon>
        <taxon>Bacillati</taxon>
        <taxon>Bacillota</taxon>
        <taxon>Bacilli</taxon>
        <taxon>Bacillales</taxon>
        <taxon>Fictibacillaceae</taxon>
        <taxon>Fictibacillus</taxon>
    </lineage>
</organism>
<dbReference type="PROSITE" id="PS51463">
    <property type="entry name" value="P_GLUCOSE_ISOMERASE_3"/>
    <property type="match status" value="1"/>
</dbReference>
<comment type="caution">
    <text evidence="8">Lacks conserved residue(s) required for the propagation of feature annotation.</text>
</comment>
<dbReference type="EMBL" id="LRFC01000008">
    <property type="protein sequence ID" value="KZE67690.1"/>
    <property type="molecule type" value="Genomic_DNA"/>
</dbReference>
<dbReference type="SUPFAM" id="SSF53697">
    <property type="entry name" value="SIS domain"/>
    <property type="match status" value="1"/>
</dbReference>
<evidence type="ECO:0000256" key="8">
    <source>
        <dbReference type="HAMAP-Rule" id="MF_00473"/>
    </source>
</evidence>
<dbReference type="PROSITE" id="PS00765">
    <property type="entry name" value="P_GLUCOSE_ISOMERASE_1"/>
    <property type="match status" value="1"/>
</dbReference>
<dbReference type="CDD" id="cd05016">
    <property type="entry name" value="SIS_PGI_2"/>
    <property type="match status" value="1"/>
</dbReference>
<dbReference type="InterPro" id="IPR018189">
    <property type="entry name" value="Phosphoglucose_isomerase_CS"/>
</dbReference>
<evidence type="ECO:0000256" key="1">
    <source>
        <dbReference type="ARBA" id="ARBA00004926"/>
    </source>
</evidence>
<accession>A0A165NU80</accession>
<dbReference type="Gene3D" id="3.40.50.10490">
    <property type="entry name" value="Glucose-6-phosphate isomerase like protein, domain 1"/>
    <property type="match status" value="3"/>
</dbReference>
<keyword evidence="11" id="KW-1185">Reference proteome</keyword>
<keyword evidence="5 8" id="KW-0324">Glycolysis</keyword>
<name>A0A165NU80_9BACL</name>
<dbReference type="PANTHER" id="PTHR11469">
    <property type="entry name" value="GLUCOSE-6-PHOSPHATE ISOMERASE"/>
    <property type="match status" value="1"/>
</dbReference>
<proteinExistence type="inferred from homology"/>
<dbReference type="GO" id="GO:0048029">
    <property type="term" value="F:monosaccharide binding"/>
    <property type="evidence" value="ECO:0007669"/>
    <property type="project" value="TreeGrafter"/>
</dbReference>
<dbReference type="InterPro" id="IPR035482">
    <property type="entry name" value="SIS_PGI_2"/>
</dbReference>
<dbReference type="Pfam" id="PF00342">
    <property type="entry name" value="PGI"/>
    <property type="match status" value="1"/>
</dbReference>
<dbReference type="OrthoDB" id="140919at2"/>
<dbReference type="GO" id="GO:0006094">
    <property type="term" value="P:gluconeogenesis"/>
    <property type="evidence" value="ECO:0007669"/>
    <property type="project" value="UniProtKB-UniRule"/>
</dbReference>
<keyword evidence="3 8" id="KW-0312">Gluconeogenesis</keyword>
<evidence type="ECO:0000256" key="2">
    <source>
        <dbReference type="ARBA" id="ARBA00006604"/>
    </source>
</evidence>
<feature type="active site" description="Proton donor" evidence="8">
    <location>
        <position position="291"/>
    </location>
</feature>
<dbReference type="RefSeq" id="WP_066238775.1">
    <property type="nucleotide sequence ID" value="NZ_LRFC01000008.1"/>
</dbReference>
<protein>
    <recommendedName>
        <fullName evidence="8">Glucose-6-phosphate isomerase</fullName>
        <shortName evidence="8">GPI</shortName>
        <ecNumber evidence="8">5.3.1.9</ecNumber>
    </recommendedName>
    <alternativeName>
        <fullName evidence="8">Phosphoglucose isomerase</fullName>
        <shortName evidence="8">PGI</shortName>
    </alternativeName>
    <alternativeName>
        <fullName evidence="8">Phosphohexose isomerase</fullName>
        <shortName evidence="8">PHI</shortName>
    </alternativeName>
</protein>
<evidence type="ECO:0000256" key="4">
    <source>
        <dbReference type="ARBA" id="ARBA00022490"/>
    </source>
</evidence>
<keyword evidence="4 8" id="KW-0963">Cytoplasm</keyword>
<comment type="similarity">
    <text evidence="2 8 9">Belongs to the GPI family.</text>
</comment>
<comment type="subcellular location">
    <subcellularLocation>
        <location evidence="8">Cytoplasm</location>
    </subcellularLocation>
</comment>
<dbReference type="UniPathway" id="UPA00109">
    <property type="reaction ID" value="UER00181"/>
</dbReference>
<evidence type="ECO:0000313" key="11">
    <source>
        <dbReference type="Proteomes" id="UP000076567"/>
    </source>
</evidence>
<dbReference type="CDD" id="cd05015">
    <property type="entry name" value="SIS_PGI_1"/>
    <property type="match status" value="1"/>
</dbReference>
<dbReference type="InterPro" id="IPR001672">
    <property type="entry name" value="G6P_Isomerase"/>
</dbReference>
<evidence type="ECO:0000256" key="5">
    <source>
        <dbReference type="ARBA" id="ARBA00023152"/>
    </source>
</evidence>
<sequence length="449" mass="50435">MTKKLSFDYSKALSFIGQHEVDYLTGAVEAAHNAIHEKTGAGNDFLGWVDLPENYDREEFSRIVKSAEKIKNDSDVLIVVGIGGSYLGARAAIEMLNHSFYNLLSKEDRKTPQVFFAGQNISSTYVKELFDVLKDKDVSVNVISKSGTTTEPAIAFRIFRKFLEEKYGKEEARKRIYATTDKAQGALKTLANEEGYESFIIPDDVGGRYSVLTAVGLLPIAVSGVNIEEMMNGAKEAAADFNNPKLAENQAYQYAAVRNALYNKGKTIELMVNYEPGLHYVSEWWKQLYGESEGKDYKGIYPASVDFTTDLHSMGQYVQEGRRDLFETVLYVDQAREEIKIEEDDQNLDKLNFLAGQTMDFVNKKAFQGTLLAHTDGGVPNLIVSLPEMTPYHFGYMVYFFEKACAVSGYLLGVNPFDQPGVEAYKKNMFALLGKPGFEKEKEELEKRL</sequence>
<comment type="pathway">
    <text evidence="8">Carbohydrate biosynthesis; gluconeogenesis.</text>
</comment>
<evidence type="ECO:0000313" key="10">
    <source>
        <dbReference type="EMBL" id="KZE67690.1"/>
    </source>
</evidence>
<dbReference type="GO" id="GO:0097367">
    <property type="term" value="F:carbohydrate derivative binding"/>
    <property type="evidence" value="ECO:0007669"/>
    <property type="project" value="InterPro"/>
</dbReference>
<evidence type="ECO:0000256" key="3">
    <source>
        <dbReference type="ARBA" id="ARBA00022432"/>
    </source>
</evidence>
<reference evidence="11" key="1">
    <citation type="submission" date="2016-01" db="EMBL/GenBank/DDBJ databases">
        <title>Draft genome of Chromobacterium sp. F49.</title>
        <authorList>
            <person name="Hong K.W."/>
        </authorList>
    </citation>
    <scope>NUCLEOTIDE SEQUENCE [LARGE SCALE GENOMIC DNA]</scope>
    <source>
        <strain evidence="11">P7IIIA</strain>
    </source>
</reference>
<dbReference type="PRINTS" id="PR00662">
    <property type="entry name" value="G6PISOMERASE"/>
</dbReference>
<keyword evidence="6 8" id="KW-0413">Isomerase</keyword>
<comment type="function">
    <text evidence="8">Catalyzes the reversible isomerization of glucose-6-phosphate to fructose-6-phosphate.</text>
</comment>
<dbReference type="InterPro" id="IPR046348">
    <property type="entry name" value="SIS_dom_sf"/>
</dbReference>
<dbReference type="GO" id="GO:0005829">
    <property type="term" value="C:cytosol"/>
    <property type="evidence" value="ECO:0007669"/>
    <property type="project" value="TreeGrafter"/>
</dbReference>
<evidence type="ECO:0000256" key="6">
    <source>
        <dbReference type="ARBA" id="ARBA00023235"/>
    </source>
</evidence>